<comment type="caution">
    <text evidence="2">The sequence shown here is derived from an EMBL/GenBank/DDBJ whole genome shotgun (WGS) entry which is preliminary data.</text>
</comment>
<evidence type="ECO:0000259" key="1">
    <source>
        <dbReference type="Pfam" id="PF13649"/>
    </source>
</evidence>
<keyword evidence="2" id="KW-0808">Transferase</keyword>
<dbReference type="GO" id="GO:0008168">
    <property type="term" value="F:methyltransferase activity"/>
    <property type="evidence" value="ECO:0007669"/>
    <property type="project" value="UniProtKB-KW"/>
</dbReference>
<dbReference type="GO" id="GO:0032259">
    <property type="term" value="P:methylation"/>
    <property type="evidence" value="ECO:0007669"/>
    <property type="project" value="UniProtKB-KW"/>
</dbReference>
<dbReference type="CDD" id="cd02440">
    <property type="entry name" value="AdoMet_MTases"/>
    <property type="match status" value="1"/>
</dbReference>
<dbReference type="InterPro" id="IPR041698">
    <property type="entry name" value="Methyltransf_25"/>
</dbReference>
<protein>
    <submittedName>
        <fullName evidence="2">Class I SAM-dependent methyltransferase</fullName>
    </submittedName>
</protein>
<dbReference type="InterPro" id="IPR029063">
    <property type="entry name" value="SAM-dependent_MTases_sf"/>
</dbReference>
<feature type="domain" description="Methyltransferase" evidence="1">
    <location>
        <begin position="54"/>
        <end position="145"/>
    </location>
</feature>
<name>A0A3D8VPY1_9BACI</name>
<dbReference type="SUPFAM" id="SSF53335">
    <property type="entry name" value="S-adenosyl-L-methionine-dependent methyltransferases"/>
    <property type="match status" value="1"/>
</dbReference>
<gene>
    <name evidence="2" type="ORF">DXT76_05765</name>
</gene>
<dbReference type="Gene3D" id="3.40.50.150">
    <property type="entry name" value="Vaccinia Virus protein VP39"/>
    <property type="match status" value="1"/>
</dbReference>
<evidence type="ECO:0000313" key="3">
    <source>
        <dbReference type="Proteomes" id="UP000257032"/>
    </source>
</evidence>
<accession>A0A3D8VPY1</accession>
<dbReference type="Proteomes" id="UP000257032">
    <property type="component" value="Unassembled WGS sequence"/>
</dbReference>
<organism evidence="2 3">
    <name type="scientific">Halobacillus trueperi</name>
    <dbReference type="NCBI Taxonomy" id="156205"/>
    <lineage>
        <taxon>Bacteria</taxon>
        <taxon>Bacillati</taxon>
        <taxon>Bacillota</taxon>
        <taxon>Bacilli</taxon>
        <taxon>Bacillales</taxon>
        <taxon>Bacillaceae</taxon>
        <taxon>Halobacillus</taxon>
    </lineage>
</organism>
<reference evidence="2 3" key="1">
    <citation type="submission" date="2018-08" db="EMBL/GenBank/DDBJ databases">
        <title>Genome sequence of strict halophilic Halobacillus trueperi SS1 isolated from Lunsu, a salty water body of North West Himalayas.</title>
        <authorList>
            <person name="Gupta S."/>
            <person name="Sharma P."/>
            <person name="Dev K."/>
            <person name="Baumler D."/>
            <person name="Sourirajan A."/>
        </authorList>
    </citation>
    <scope>NUCLEOTIDE SEQUENCE [LARGE SCALE GENOMIC DNA]</scope>
    <source>
        <strain evidence="2 3">SS1</strain>
    </source>
</reference>
<keyword evidence="2" id="KW-0489">Methyltransferase</keyword>
<dbReference type="RefSeq" id="WP_115893623.1">
    <property type="nucleotide sequence ID" value="NZ_QTLC01000028.1"/>
</dbReference>
<dbReference type="Pfam" id="PF13649">
    <property type="entry name" value="Methyltransf_25"/>
    <property type="match status" value="1"/>
</dbReference>
<proteinExistence type="predicted"/>
<dbReference type="AlphaFoldDB" id="A0A3D8VPY1"/>
<evidence type="ECO:0000313" key="2">
    <source>
        <dbReference type="EMBL" id="RDY71529.1"/>
    </source>
</evidence>
<sequence>MTLNVEKNNKPSSKTWDKVSENYTNFINDDEIDLAIELMMLFNSLDLDIDNSLLELGSGSGHLSGIFSKYGYEVSLLDFSEVALSKSMDFFNNHSMEGHFIKGDLMELNLLDQQYDVTWNSGVMEHFDDKSLFESLKSIRRVTKKKFIFLVPNPDSLPYLLFRQKLMAEGKWEYGEEYLRNDYDAFLEKSGFKLIKKEFLGWNYSESQLKMLLKNNIPTKGLSKLVKNNLFSKENSYLIAYVAEPYHTSEMEHNWKGEFKGNTEAKTHIFDQIANQIHGSIGSSSTFNRKYLEITSTINQTFECLLNAVNPCSDSEEVTSNMQVFIDNVNCLIQMSEDVIDEESNVKFEELLKSIDSILGKFIEEYKNGYITNCKALVNKQLLLKFDEWQSYLSRYIEPDLQKDKEQSED</sequence>
<dbReference type="EMBL" id="QTLC01000028">
    <property type="protein sequence ID" value="RDY71529.1"/>
    <property type="molecule type" value="Genomic_DNA"/>
</dbReference>